<comment type="caution">
    <text evidence="1">The sequence shown here is derived from an EMBL/GenBank/DDBJ whole genome shotgun (WGS) entry which is preliminary data.</text>
</comment>
<dbReference type="AlphaFoldDB" id="H5TD29"/>
<reference evidence="1 2" key="2">
    <citation type="journal article" date="2017" name="Antonie Van Leeuwenhoek">
        <title>Rhizobium rhizosphaerae sp. nov., a novel species isolated from rice rhizosphere.</title>
        <authorList>
            <person name="Zhao J.J."/>
            <person name="Zhang J."/>
            <person name="Zhang R.J."/>
            <person name="Zhang C.W."/>
            <person name="Yin H.Q."/>
            <person name="Zhang X.X."/>
        </authorList>
    </citation>
    <scope>NUCLEOTIDE SEQUENCE [LARGE SCALE GENOMIC DNA]</scope>
    <source>
        <strain evidence="1 2">ACAM 611</strain>
    </source>
</reference>
<proteinExistence type="predicted"/>
<reference evidence="1 2" key="1">
    <citation type="journal article" date="2012" name="J. Bacteriol.">
        <title>Genome sequence of proteorhodopsin-containing sea ice bacterium Glaciecola punicea ACAM 611T.</title>
        <authorList>
            <person name="Qin Q.-L."/>
            <person name="Xie B.-B."/>
            <person name="Shu Y.-L."/>
            <person name="Rong J.-C."/>
            <person name="Zhao D.-L."/>
            <person name="Zhang X.-Y."/>
            <person name="Chen X.-L."/>
            <person name="Zhou B.-C."/>
            <person name="Zhanga Y.-Z."/>
        </authorList>
    </citation>
    <scope>NUCLEOTIDE SEQUENCE [LARGE SCALE GENOMIC DNA]</scope>
    <source>
        <strain evidence="1 2">ACAM 611</strain>
    </source>
</reference>
<keyword evidence="2" id="KW-1185">Reference proteome</keyword>
<gene>
    <name evidence="1" type="ORF">GPUN_2091</name>
</gene>
<protein>
    <submittedName>
        <fullName evidence="1">Uncharacterized protein</fullName>
    </submittedName>
</protein>
<evidence type="ECO:0000313" key="2">
    <source>
        <dbReference type="Proteomes" id="UP000053586"/>
    </source>
</evidence>
<name>H5TD29_9ALTE</name>
<dbReference type="Proteomes" id="UP000053586">
    <property type="component" value="Unassembled WGS sequence"/>
</dbReference>
<organism evidence="1 2">
    <name type="scientific">Glaciecola punicea ACAM 611</name>
    <dbReference type="NCBI Taxonomy" id="1121923"/>
    <lineage>
        <taxon>Bacteria</taxon>
        <taxon>Pseudomonadati</taxon>
        <taxon>Pseudomonadota</taxon>
        <taxon>Gammaproteobacteria</taxon>
        <taxon>Alteromonadales</taxon>
        <taxon>Alteromonadaceae</taxon>
        <taxon>Glaciecola</taxon>
    </lineage>
</organism>
<accession>H5TD29</accession>
<sequence length="244" mass="28447">MSCKFCKAIIVNRGCAPLVFLKYYKSFFAKLADAAIKIGSNFQNEYGKEIVLRIEICDDCYKKFKNVSMFDFKTEKNGEKKVKELIRLYTENGFKTGNIFLKGIMIESPHLGDEQQYMLKTTPELFERDKIYVELAALIFSMRDIDERDALLAISEVFFKTKLKVPEHELFIYFSYFFEKLKNSDGLIKVCHKMSSRGSGLGIWELNKIDYIRELASELIWLDAPDKELAKELFDSIDPFNYLT</sequence>
<evidence type="ECO:0000313" key="1">
    <source>
        <dbReference type="EMBL" id="GAB56206.1"/>
    </source>
</evidence>
<dbReference type="EMBL" id="BAET01000024">
    <property type="protein sequence ID" value="GAB56206.1"/>
    <property type="molecule type" value="Genomic_DNA"/>
</dbReference>
<dbReference type="RefSeq" id="WP_006006099.1">
    <property type="nucleotide sequence ID" value="NZ_BAET01000024.1"/>
</dbReference>